<feature type="domain" description="Phage tail lysozyme" evidence="3">
    <location>
        <begin position="436"/>
        <end position="573"/>
    </location>
</feature>
<evidence type="ECO:0000256" key="1">
    <source>
        <dbReference type="SAM" id="MobiDB-lite"/>
    </source>
</evidence>
<dbReference type="Proteomes" id="UP000515295">
    <property type="component" value="Segment"/>
</dbReference>
<keyword evidence="2" id="KW-0812">Transmembrane</keyword>
<feature type="compositionally biased region" description="Basic and acidic residues" evidence="1">
    <location>
        <begin position="44"/>
        <end position="70"/>
    </location>
</feature>
<evidence type="ECO:0000313" key="5">
    <source>
        <dbReference type="Proteomes" id="UP000515295"/>
    </source>
</evidence>
<proteinExistence type="predicted"/>
<keyword evidence="2" id="KW-0472">Membrane</keyword>
<dbReference type="Gene3D" id="1.10.530.10">
    <property type="match status" value="1"/>
</dbReference>
<dbReference type="InterPro" id="IPR041219">
    <property type="entry name" value="Phage_lysozyme2"/>
</dbReference>
<dbReference type="Pfam" id="PF18013">
    <property type="entry name" value="Phage_lysozyme2"/>
    <property type="match status" value="1"/>
</dbReference>
<dbReference type="EMBL" id="MT740725">
    <property type="protein sequence ID" value="QMV32356.1"/>
    <property type="molecule type" value="Genomic_DNA"/>
</dbReference>
<keyword evidence="2" id="KW-1133">Transmembrane helix</keyword>
<organism evidence="4 5">
    <name type="scientific">Ralstonia phage Adzire</name>
    <dbReference type="NCBI Taxonomy" id="2759711"/>
    <lineage>
        <taxon>Viruses</taxon>
        <taxon>Duplodnaviria</taxon>
        <taxon>Heunggongvirae</taxon>
        <taxon>Uroviricota</taxon>
        <taxon>Caudoviricetes</taxon>
        <taxon>Bakolyvirus</taxon>
        <taxon>Bakolyvirus simangalove</taxon>
    </lineage>
</organism>
<evidence type="ECO:0000313" key="4">
    <source>
        <dbReference type="EMBL" id="QMV32356.1"/>
    </source>
</evidence>
<sequence>MSQMVIDELIVKLRLDAEEYDRAEKQTDAVVEKTAAKRRKRTKARDSDFKKWLDQSKKKKKGAEDESRWNERVEKSYKRVRDAVKPYALAVTGIVSTVAGAAIPLANMYAGLRRMSAGTGEGTREMLAFGSASRRLGADADAGAQALADLAREQKAFHLTGSGPTMMALQQAGVQVGPGRKLPDIIADLQKRYRAAAPGQQQELETRLVAQGVSPEIVAMMKSPRDAAEVFARSMQEAAVENRTALDNVTEALASFKARVIEAASALIEVVGPAITAFGDWMHEAGGYIHEFSARVQEAGGGLRGFFTVLDQDVPRVSASLRFLGEVLDVVLYGYQELAKVLGAAYDAINKWASKLFDMPDAGKSLGDSIKGWWNDLVGRARQEGPNVAGGAIGDKPAFPTGAAGAPATVAPSVAPAPVPRAPAAVPASGNVPAGNEQRAVQYLMTKYGLSLPQAAGVVSNSVHESGLNPAAFNPAGGGQGAQGAFQWRGDRIKEFETRFKKPLRSATLEEQLDFLMTEEGAGGYERRQRERALAAGGGAGGVGYAFSRDVERHANAGENLRRQATAEQIAKRYEAETQINVQQVTVQANNPQELAQGLKRQTGVTSYNSAVR</sequence>
<evidence type="ECO:0000259" key="3">
    <source>
        <dbReference type="Pfam" id="PF18013"/>
    </source>
</evidence>
<evidence type="ECO:0000256" key="2">
    <source>
        <dbReference type="SAM" id="Phobius"/>
    </source>
</evidence>
<name>A0A7G5B7T3_9CAUD</name>
<feature type="region of interest" description="Disordered" evidence="1">
    <location>
        <begin position="31"/>
        <end position="70"/>
    </location>
</feature>
<protein>
    <recommendedName>
        <fullName evidence="3">Phage tail lysozyme domain-containing protein</fullName>
    </recommendedName>
</protein>
<accession>A0A7G5B7T3</accession>
<feature type="transmembrane region" description="Helical" evidence="2">
    <location>
        <begin position="87"/>
        <end position="106"/>
    </location>
</feature>
<reference evidence="4 5" key="1">
    <citation type="submission" date="2020-07" db="EMBL/GenBank/DDBJ databases">
        <title>Ralstonia phages.</title>
        <authorList>
            <person name="Trotereau A."/>
            <person name="Boyer C."/>
            <person name="Torres-Barcelo C."/>
        </authorList>
    </citation>
    <scope>NUCLEOTIDE SEQUENCE [LARGE SCALE GENOMIC DNA]</scope>
</reference>
<gene>
    <name evidence="4" type="ORF">S1_00039</name>
</gene>